<feature type="region of interest" description="Disordered" evidence="1">
    <location>
        <begin position="39"/>
        <end position="63"/>
    </location>
</feature>
<proteinExistence type="predicted"/>
<accession>A0A5J6MTP1</accession>
<evidence type="ECO:0000313" key="2">
    <source>
        <dbReference type="EMBL" id="QEX20621.1"/>
    </source>
</evidence>
<sequence>MPHIQEALCHATARRVEAQAPPVLNVLVEVMNDLTALEPEKGCPREPTVSTDFLGRESASLPP</sequence>
<organism evidence="2 3">
    <name type="scientific">Hypericibacter adhaerens</name>
    <dbReference type="NCBI Taxonomy" id="2602016"/>
    <lineage>
        <taxon>Bacteria</taxon>
        <taxon>Pseudomonadati</taxon>
        <taxon>Pseudomonadota</taxon>
        <taxon>Alphaproteobacteria</taxon>
        <taxon>Rhodospirillales</taxon>
        <taxon>Dongiaceae</taxon>
        <taxon>Hypericibacter</taxon>
    </lineage>
</organism>
<evidence type="ECO:0000313" key="3">
    <source>
        <dbReference type="Proteomes" id="UP000325797"/>
    </source>
</evidence>
<dbReference type="Proteomes" id="UP000325797">
    <property type="component" value="Chromosome"/>
</dbReference>
<gene>
    <name evidence="2" type="ORF">FRZ61_05390</name>
</gene>
<reference evidence="2 3" key="1">
    <citation type="submission" date="2019-08" db="EMBL/GenBank/DDBJ databases">
        <title>Hyperibacter terrae gen. nov., sp. nov. and Hyperibacter viscosus sp. nov., two new members in the family Rhodospirillaceae isolated from the rhizosphere of Hypericum perforatum.</title>
        <authorList>
            <person name="Noviana Z."/>
        </authorList>
    </citation>
    <scope>NUCLEOTIDE SEQUENCE [LARGE SCALE GENOMIC DNA]</scope>
    <source>
        <strain evidence="2 3">R5959</strain>
    </source>
</reference>
<dbReference type="AlphaFoldDB" id="A0A5J6MTP1"/>
<protein>
    <submittedName>
        <fullName evidence="2">Uncharacterized protein</fullName>
    </submittedName>
</protein>
<keyword evidence="3" id="KW-1185">Reference proteome</keyword>
<name>A0A5J6MTP1_9PROT</name>
<dbReference type="KEGG" id="hadh:FRZ61_05390"/>
<dbReference type="EMBL" id="CP042582">
    <property type="protein sequence ID" value="QEX20621.1"/>
    <property type="molecule type" value="Genomic_DNA"/>
</dbReference>
<evidence type="ECO:0000256" key="1">
    <source>
        <dbReference type="SAM" id="MobiDB-lite"/>
    </source>
</evidence>